<feature type="compositionally biased region" description="Polar residues" evidence="1">
    <location>
        <begin position="254"/>
        <end position="281"/>
    </location>
</feature>
<feature type="compositionally biased region" description="Basic and acidic residues" evidence="1">
    <location>
        <begin position="211"/>
        <end position="253"/>
    </location>
</feature>
<dbReference type="HOGENOM" id="CLU_514467_0_0_1"/>
<dbReference type="KEGG" id="lgi:LOTGIDRAFT_186484"/>
<feature type="compositionally biased region" description="Basic residues" evidence="1">
    <location>
        <begin position="310"/>
        <end position="319"/>
    </location>
</feature>
<feature type="non-terminal residue" evidence="2">
    <location>
        <position position="530"/>
    </location>
</feature>
<evidence type="ECO:0000313" key="3">
    <source>
        <dbReference type="Proteomes" id="UP000030746"/>
    </source>
</evidence>
<feature type="compositionally biased region" description="Polar residues" evidence="1">
    <location>
        <begin position="345"/>
        <end position="364"/>
    </location>
</feature>
<feature type="compositionally biased region" description="Basic and acidic residues" evidence="1">
    <location>
        <begin position="189"/>
        <end position="201"/>
    </location>
</feature>
<feature type="compositionally biased region" description="Polar residues" evidence="1">
    <location>
        <begin position="322"/>
        <end position="331"/>
    </location>
</feature>
<feature type="compositionally biased region" description="Basic and acidic residues" evidence="1">
    <location>
        <begin position="282"/>
        <end position="299"/>
    </location>
</feature>
<dbReference type="CTD" id="20244707"/>
<evidence type="ECO:0000313" key="2">
    <source>
        <dbReference type="EMBL" id="ESO99962.1"/>
    </source>
</evidence>
<feature type="region of interest" description="Disordered" evidence="1">
    <location>
        <begin position="464"/>
        <end position="530"/>
    </location>
</feature>
<dbReference type="AlphaFoldDB" id="V4ARU3"/>
<sequence length="530" mass="60129">MNSALIDFMQKTLQLEARDRIIIDDCLQHPAFQTEKVLFQKPRVPVRQPSPNKKRRNEYSTNIESENMKNNSVILEKAKELPEKMEAVDEGDVVGGVQISQIHSKYIKQTKPPVNNDNTVIDSDQVIGQGQLKPPSMKSLKSYSLDDKDYAPMEVEEKPPAKYETKKTNGTEGRHQSTFSDFRNMNILDKGKVDNDPDYASKGDNSCDISADVRGEEMDWSRSESKYIKKKDSYHDNADERGEVNNHGSRDMKTTNSSQGGNRSQTYTVSVQAPNSTASQNKESKKATTSPRAERKKFLDTATQNELRRIKSSTIRKKKQPDNSQSYYNSDKLTESKGGDIPSYLLNNKNTRESTMSNIYNNNTSRKIRNQLYNESPYSSPSPTSSSSLQDFTYQRELTRDNRQVAIQSRSFAKMAAQSPYQSNNDSTSSHLHFSAWRADPSSTEKQNSLGFGFRKKKRSKFLQMDNDGRNSPSVPHNNPPSRLSRLGDRIDDTEGETTSYTSPRDTTVKDSSYSKTLKYNSLRKNVKTP</sequence>
<feature type="region of interest" description="Disordered" evidence="1">
    <location>
        <begin position="125"/>
        <end position="364"/>
    </location>
</feature>
<dbReference type="Proteomes" id="UP000030746">
    <property type="component" value="Unassembled WGS sequence"/>
</dbReference>
<proteinExistence type="predicted"/>
<accession>V4ARU3</accession>
<gene>
    <name evidence="2" type="ORF">LOTGIDRAFT_186484</name>
</gene>
<feature type="compositionally biased region" description="Low complexity" evidence="1">
    <location>
        <begin position="471"/>
        <end position="482"/>
    </location>
</feature>
<dbReference type="EMBL" id="KB200869">
    <property type="protein sequence ID" value="ESO99962.1"/>
    <property type="molecule type" value="Genomic_DNA"/>
</dbReference>
<protein>
    <submittedName>
        <fullName evidence="2">Uncharacterized protein</fullName>
    </submittedName>
</protein>
<name>V4ARU3_LOTGI</name>
<feature type="compositionally biased region" description="Polar residues" evidence="1">
    <location>
        <begin position="441"/>
        <end position="450"/>
    </location>
</feature>
<feature type="region of interest" description="Disordered" evidence="1">
    <location>
        <begin position="438"/>
        <end position="457"/>
    </location>
</feature>
<organism evidence="2 3">
    <name type="scientific">Lottia gigantea</name>
    <name type="common">Giant owl limpet</name>
    <dbReference type="NCBI Taxonomy" id="225164"/>
    <lineage>
        <taxon>Eukaryota</taxon>
        <taxon>Metazoa</taxon>
        <taxon>Spiralia</taxon>
        <taxon>Lophotrochozoa</taxon>
        <taxon>Mollusca</taxon>
        <taxon>Gastropoda</taxon>
        <taxon>Patellogastropoda</taxon>
        <taxon>Lottioidea</taxon>
        <taxon>Lottiidae</taxon>
        <taxon>Lottia</taxon>
    </lineage>
</organism>
<evidence type="ECO:0000256" key="1">
    <source>
        <dbReference type="SAM" id="MobiDB-lite"/>
    </source>
</evidence>
<feature type="compositionally biased region" description="Basic and acidic residues" evidence="1">
    <location>
        <begin position="144"/>
        <end position="175"/>
    </location>
</feature>
<keyword evidence="3" id="KW-1185">Reference proteome</keyword>
<dbReference type="GeneID" id="20244707"/>
<feature type="compositionally biased region" description="Polar residues" evidence="1">
    <location>
        <begin position="497"/>
        <end position="524"/>
    </location>
</feature>
<dbReference type="RefSeq" id="XP_009049401.1">
    <property type="nucleotide sequence ID" value="XM_009051153.1"/>
</dbReference>
<reference evidence="2 3" key="1">
    <citation type="journal article" date="2013" name="Nature">
        <title>Insights into bilaterian evolution from three spiralian genomes.</title>
        <authorList>
            <person name="Simakov O."/>
            <person name="Marletaz F."/>
            <person name="Cho S.J."/>
            <person name="Edsinger-Gonzales E."/>
            <person name="Havlak P."/>
            <person name="Hellsten U."/>
            <person name="Kuo D.H."/>
            <person name="Larsson T."/>
            <person name="Lv J."/>
            <person name="Arendt D."/>
            <person name="Savage R."/>
            <person name="Osoegawa K."/>
            <person name="de Jong P."/>
            <person name="Grimwood J."/>
            <person name="Chapman J.A."/>
            <person name="Shapiro H."/>
            <person name="Aerts A."/>
            <person name="Otillar R.P."/>
            <person name="Terry A.Y."/>
            <person name="Boore J.L."/>
            <person name="Grigoriev I.V."/>
            <person name="Lindberg D.R."/>
            <person name="Seaver E.C."/>
            <person name="Weisblat D.A."/>
            <person name="Putnam N.H."/>
            <person name="Rokhsar D.S."/>
        </authorList>
    </citation>
    <scope>NUCLEOTIDE SEQUENCE [LARGE SCALE GENOMIC DNA]</scope>
</reference>